<reference evidence="3" key="1">
    <citation type="journal article" date="2019" name="Int. J. Syst. Evol. Microbiol.">
        <title>The Global Catalogue of Microorganisms (GCM) 10K type strain sequencing project: providing services to taxonomists for standard genome sequencing and annotation.</title>
        <authorList>
            <consortium name="The Broad Institute Genomics Platform"/>
            <consortium name="The Broad Institute Genome Sequencing Center for Infectious Disease"/>
            <person name="Wu L."/>
            <person name="Ma J."/>
        </authorList>
    </citation>
    <scope>NUCLEOTIDE SEQUENCE [LARGE SCALE GENOMIC DNA]</scope>
    <source>
        <strain evidence="3">CECT 8010</strain>
    </source>
</reference>
<gene>
    <name evidence="2" type="ORF">ACFOW1_14210</name>
</gene>
<dbReference type="SUPFAM" id="SSF53756">
    <property type="entry name" value="UDP-Glycosyltransferase/glycogen phosphorylase"/>
    <property type="match status" value="1"/>
</dbReference>
<feature type="domain" description="Glycosyl transferase family 28 C-terminal" evidence="1">
    <location>
        <begin position="227"/>
        <end position="291"/>
    </location>
</feature>
<evidence type="ECO:0000259" key="1">
    <source>
        <dbReference type="Pfam" id="PF04101"/>
    </source>
</evidence>
<proteinExistence type="predicted"/>
<dbReference type="RefSeq" id="WP_379015154.1">
    <property type="nucleotide sequence ID" value="NZ_JBHSDC010000029.1"/>
</dbReference>
<dbReference type="Gene3D" id="3.40.50.2000">
    <property type="entry name" value="Glycogen Phosphorylase B"/>
    <property type="match status" value="1"/>
</dbReference>
<dbReference type="Pfam" id="PF04101">
    <property type="entry name" value="Glyco_tran_28_C"/>
    <property type="match status" value="1"/>
</dbReference>
<protein>
    <submittedName>
        <fullName evidence="2">Glycosyltransferase</fullName>
    </submittedName>
</protein>
<evidence type="ECO:0000313" key="3">
    <source>
        <dbReference type="Proteomes" id="UP001595906"/>
    </source>
</evidence>
<dbReference type="EMBL" id="JBHSDC010000029">
    <property type="protein sequence ID" value="MFC4233051.1"/>
    <property type="molecule type" value="Genomic_DNA"/>
</dbReference>
<accession>A0ABV8Q293</accession>
<sequence length="327" mass="37376">MVACNDVQKRLLEQEFSTLSFLPLQGYDITYNKHPKLLTLSILQQLPKIAGAIKREHFWLDDIVDLYKIDIVISDNRYGLYSKKAHCIFITHQLEIKAPLRIVEKVLQKINYRYIQQYNACWVPDFENDDNIAGSLSHPKQLPKIPVHYIGPLSRFDITEEQEKKYDFCISLSGPEPQRTTLENLILQQIVAQNIMGKIVLVRGLPKAIDTLVAPPNVTVFNHMNGDTLGKYIAQSQYVLCRSGYTTVMELLALHQKAILIPTPGQTEQEYLAKKLHQQGWGYSIAQQAFHFKTAIENANNFKYQLPTASPSDLQKFISAFLEKTLG</sequence>
<evidence type="ECO:0000313" key="2">
    <source>
        <dbReference type="EMBL" id="MFC4233051.1"/>
    </source>
</evidence>
<dbReference type="Proteomes" id="UP001595906">
    <property type="component" value="Unassembled WGS sequence"/>
</dbReference>
<comment type="caution">
    <text evidence="2">The sequence shown here is derived from an EMBL/GenBank/DDBJ whole genome shotgun (WGS) entry which is preliminary data.</text>
</comment>
<organism evidence="2 3">
    <name type="scientific">Parasediminibacterium paludis</name>
    <dbReference type="NCBI Taxonomy" id="908966"/>
    <lineage>
        <taxon>Bacteria</taxon>
        <taxon>Pseudomonadati</taxon>
        <taxon>Bacteroidota</taxon>
        <taxon>Chitinophagia</taxon>
        <taxon>Chitinophagales</taxon>
        <taxon>Chitinophagaceae</taxon>
        <taxon>Parasediminibacterium</taxon>
    </lineage>
</organism>
<keyword evidence="3" id="KW-1185">Reference proteome</keyword>
<dbReference type="InterPro" id="IPR007235">
    <property type="entry name" value="Glyco_trans_28_C"/>
</dbReference>
<name>A0ABV8Q293_9BACT</name>